<proteinExistence type="predicted"/>
<sequence>ALIRKDHLQNPEYGIHLEKVNSWVYEEMQAIRPVQIYDKTI</sequence>
<reference evidence="1" key="1">
    <citation type="submission" date="2021-06" db="EMBL/GenBank/DDBJ databases">
        <authorList>
            <person name="Kallberg Y."/>
            <person name="Tangrot J."/>
            <person name="Rosling A."/>
        </authorList>
    </citation>
    <scope>NUCLEOTIDE SEQUENCE</scope>
    <source>
        <strain evidence="1">FL130A</strain>
    </source>
</reference>
<dbReference type="Proteomes" id="UP000789508">
    <property type="component" value="Unassembled WGS sequence"/>
</dbReference>
<dbReference type="AlphaFoldDB" id="A0A9N9HAI8"/>
<feature type="non-terminal residue" evidence="1">
    <location>
        <position position="1"/>
    </location>
</feature>
<name>A0A9N9HAI8_9GLOM</name>
<dbReference type="EMBL" id="CAJVPS010010626">
    <property type="protein sequence ID" value="CAG8659251.1"/>
    <property type="molecule type" value="Genomic_DNA"/>
</dbReference>
<protein>
    <submittedName>
        <fullName evidence="1">5527_t:CDS:1</fullName>
    </submittedName>
</protein>
<evidence type="ECO:0000313" key="1">
    <source>
        <dbReference type="EMBL" id="CAG8659251.1"/>
    </source>
</evidence>
<gene>
    <name evidence="1" type="ORF">ALEPTO_LOCUS10275</name>
</gene>
<comment type="caution">
    <text evidence="1">The sequence shown here is derived from an EMBL/GenBank/DDBJ whole genome shotgun (WGS) entry which is preliminary data.</text>
</comment>
<keyword evidence="2" id="KW-1185">Reference proteome</keyword>
<organism evidence="1 2">
    <name type="scientific">Ambispora leptoticha</name>
    <dbReference type="NCBI Taxonomy" id="144679"/>
    <lineage>
        <taxon>Eukaryota</taxon>
        <taxon>Fungi</taxon>
        <taxon>Fungi incertae sedis</taxon>
        <taxon>Mucoromycota</taxon>
        <taxon>Glomeromycotina</taxon>
        <taxon>Glomeromycetes</taxon>
        <taxon>Archaeosporales</taxon>
        <taxon>Ambisporaceae</taxon>
        <taxon>Ambispora</taxon>
    </lineage>
</organism>
<evidence type="ECO:0000313" key="2">
    <source>
        <dbReference type="Proteomes" id="UP000789508"/>
    </source>
</evidence>
<accession>A0A9N9HAI8</accession>